<name>A0AA86S0T4_9FABA</name>
<evidence type="ECO:0000313" key="2">
    <source>
        <dbReference type="Proteomes" id="UP001189624"/>
    </source>
</evidence>
<dbReference type="EMBL" id="OY731400">
    <property type="protein sequence ID" value="CAJ1938029.1"/>
    <property type="molecule type" value="Genomic_DNA"/>
</dbReference>
<keyword evidence="2" id="KW-1185">Reference proteome</keyword>
<gene>
    <name evidence="1" type="ORF">AYBTSS11_LOCUS8336</name>
</gene>
<reference evidence="1" key="1">
    <citation type="submission" date="2023-10" db="EMBL/GenBank/DDBJ databases">
        <authorList>
            <person name="Domelevo Entfellner J.-B."/>
        </authorList>
    </citation>
    <scope>NUCLEOTIDE SEQUENCE</scope>
</reference>
<proteinExistence type="predicted"/>
<dbReference type="AlphaFoldDB" id="A0AA86S0T4"/>
<dbReference type="Gramene" id="rna-AYBTSS11_LOCUS8336">
    <property type="protein sequence ID" value="CAJ1938029.1"/>
    <property type="gene ID" value="gene-AYBTSS11_LOCUS8336"/>
</dbReference>
<dbReference type="Proteomes" id="UP001189624">
    <property type="component" value="Chromosome 3"/>
</dbReference>
<evidence type="ECO:0000313" key="1">
    <source>
        <dbReference type="EMBL" id="CAJ1938029.1"/>
    </source>
</evidence>
<organism evidence="1 2">
    <name type="scientific">Sphenostylis stenocarpa</name>
    <dbReference type="NCBI Taxonomy" id="92480"/>
    <lineage>
        <taxon>Eukaryota</taxon>
        <taxon>Viridiplantae</taxon>
        <taxon>Streptophyta</taxon>
        <taxon>Embryophyta</taxon>
        <taxon>Tracheophyta</taxon>
        <taxon>Spermatophyta</taxon>
        <taxon>Magnoliopsida</taxon>
        <taxon>eudicotyledons</taxon>
        <taxon>Gunneridae</taxon>
        <taxon>Pentapetalae</taxon>
        <taxon>rosids</taxon>
        <taxon>fabids</taxon>
        <taxon>Fabales</taxon>
        <taxon>Fabaceae</taxon>
        <taxon>Papilionoideae</taxon>
        <taxon>50 kb inversion clade</taxon>
        <taxon>NPAAA clade</taxon>
        <taxon>indigoferoid/millettioid clade</taxon>
        <taxon>Phaseoleae</taxon>
        <taxon>Sphenostylis</taxon>
    </lineage>
</organism>
<protein>
    <submittedName>
        <fullName evidence="1">Uncharacterized protein</fullName>
    </submittedName>
</protein>
<accession>A0AA86S0T4</accession>
<sequence length="99" mass="11668">MISNQTKTTSLYRASPSEAFFFLPAEQRPFRCDREARLLAPTVHRRGQRRREREVTKFNLSDVKVVVTTKREEEEASLRGHISFFSRSDCRDCTAVRRF</sequence>